<dbReference type="Pfam" id="PF00030">
    <property type="entry name" value="Crystall"/>
    <property type="match status" value="2"/>
</dbReference>
<evidence type="ECO:0000256" key="4">
    <source>
        <dbReference type="ARBA" id="ARBA00022737"/>
    </source>
</evidence>
<protein>
    <recommendedName>
        <fullName evidence="5">Beta/gamma crystallin 'Greek key' domain-containing protein</fullName>
    </recommendedName>
</protein>
<dbReference type="InterPro" id="IPR011024">
    <property type="entry name" value="G_crystallin-like"/>
</dbReference>
<keyword evidence="3" id="KW-0273">Eye lens protein</keyword>
<dbReference type="Gene3D" id="2.60.20.10">
    <property type="entry name" value="Crystallins"/>
    <property type="match status" value="2"/>
</dbReference>
<dbReference type="Proteomes" id="UP001148018">
    <property type="component" value="Unassembled WGS sequence"/>
</dbReference>
<keyword evidence="4" id="KW-0677">Repeat</keyword>
<comment type="caution">
    <text evidence="6">The sequence shown here is derived from an EMBL/GenBank/DDBJ whole genome shotgun (WGS) entry which is preliminary data.</text>
</comment>
<evidence type="ECO:0000313" key="7">
    <source>
        <dbReference type="Proteomes" id="UP001148018"/>
    </source>
</evidence>
<keyword evidence="7" id="KW-1185">Reference proteome</keyword>
<feature type="domain" description="Beta/gamma crystallin 'Greek key'" evidence="5">
    <location>
        <begin position="154"/>
        <end position="194"/>
    </location>
</feature>
<sequence>MSTTASSDWRRVDKRPGQAFRIDDESGFYLMGVGRIQTLAGWQRATQSPVVITVTKASNPGTILMEITFYEDKNFLGRSYECASDCADMHSHVSRCNSARVESGCWVLYEKPNYAGYQYVLPRGEYPEYQRWMGYNDSVHSCRSFSSHPSGGAHLMKIYERPDFQGQATECSEDCDSVQERYRRRDIASCHVVGGYWTLYEHPEYRGRQYFMRPGEYRKSNDWGAACSTVGSFRRVTDF</sequence>
<evidence type="ECO:0000256" key="2">
    <source>
        <dbReference type="ARBA" id="ARBA00009646"/>
    </source>
</evidence>
<evidence type="ECO:0000256" key="3">
    <source>
        <dbReference type="ARBA" id="ARBA00022613"/>
    </source>
</evidence>
<dbReference type="SUPFAM" id="SSF49695">
    <property type="entry name" value="gamma-Crystallin-like"/>
    <property type="match status" value="1"/>
</dbReference>
<feature type="domain" description="Beta/gamma crystallin 'Greek key'" evidence="5">
    <location>
        <begin position="195"/>
        <end position="237"/>
    </location>
</feature>
<comment type="function">
    <text evidence="1">Crystallins are the dominant structural components of the vertebrate eye lens.</text>
</comment>
<feature type="domain" description="Beta/gamma crystallin 'Greek key'" evidence="5">
    <location>
        <begin position="104"/>
        <end position="146"/>
    </location>
</feature>
<dbReference type="SMART" id="SM00247">
    <property type="entry name" value="XTALbg"/>
    <property type="match status" value="2"/>
</dbReference>
<reference evidence="6" key="1">
    <citation type="submission" date="2022-07" db="EMBL/GenBank/DDBJ databases">
        <title>Chromosome-level genome of Muraenolepis orangiensis.</title>
        <authorList>
            <person name="Kim J."/>
        </authorList>
    </citation>
    <scope>NUCLEOTIDE SEQUENCE</scope>
    <source>
        <strain evidence="6">KU_S4_2022</strain>
        <tissue evidence="6">Muscle</tissue>
    </source>
</reference>
<dbReference type="InterPro" id="IPR050252">
    <property type="entry name" value="Beta/Gamma-Crystallin"/>
</dbReference>
<dbReference type="GO" id="GO:0007601">
    <property type="term" value="P:visual perception"/>
    <property type="evidence" value="ECO:0007669"/>
    <property type="project" value="TreeGrafter"/>
</dbReference>
<dbReference type="OrthoDB" id="8407241at2759"/>
<organism evidence="6 7">
    <name type="scientific">Muraenolepis orangiensis</name>
    <name type="common">Patagonian moray cod</name>
    <dbReference type="NCBI Taxonomy" id="630683"/>
    <lineage>
        <taxon>Eukaryota</taxon>
        <taxon>Metazoa</taxon>
        <taxon>Chordata</taxon>
        <taxon>Craniata</taxon>
        <taxon>Vertebrata</taxon>
        <taxon>Euteleostomi</taxon>
        <taxon>Actinopterygii</taxon>
        <taxon>Neopterygii</taxon>
        <taxon>Teleostei</taxon>
        <taxon>Neoteleostei</taxon>
        <taxon>Acanthomorphata</taxon>
        <taxon>Zeiogadaria</taxon>
        <taxon>Gadariae</taxon>
        <taxon>Gadiformes</taxon>
        <taxon>Muraenolepidoidei</taxon>
        <taxon>Muraenolepididae</taxon>
        <taxon>Muraenolepis</taxon>
    </lineage>
</organism>
<dbReference type="FunFam" id="2.60.20.10:FF:000003">
    <property type="entry name" value="Crystallin gamma S"/>
    <property type="match status" value="1"/>
</dbReference>
<dbReference type="PRINTS" id="PR01367">
    <property type="entry name" value="BGCRYSTALLIN"/>
</dbReference>
<gene>
    <name evidence="6" type="ORF">NHX12_014986</name>
</gene>
<proteinExistence type="inferred from homology"/>
<accession>A0A9Q0DB30</accession>
<name>A0A9Q0DB30_9TELE</name>
<evidence type="ECO:0000313" key="6">
    <source>
        <dbReference type="EMBL" id="KAJ3584491.1"/>
    </source>
</evidence>
<dbReference type="GO" id="GO:0002088">
    <property type="term" value="P:lens development in camera-type eye"/>
    <property type="evidence" value="ECO:0007669"/>
    <property type="project" value="TreeGrafter"/>
</dbReference>
<evidence type="ECO:0000259" key="5">
    <source>
        <dbReference type="PROSITE" id="PS50915"/>
    </source>
</evidence>
<comment type="similarity">
    <text evidence="2">Belongs to the beta/gamma-crystallin family.</text>
</comment>
<dbReference type="PROSITE" id="PS50915">
    <property type="entry name" value="CRYSTALLIN_BETA_GAMMA"/>
    <property type="match status" value="3"/>
</dbReference>
<dbReference type="GO" id="GO:0005212">
    <property type="term" value="F:structural constituent of eye lens"/>
    <property type="evidence" value="ECO:0007669"/>
    <property type="project" value="UniProtKB-KW"/>
</dbReference>
<dbReference type="EMBL" id="JANIIK010000119">
    <property type="protein sequence ID" value="KAJ3584491.1"/>
    <property type="molecule type" value="Genomic_DNA"/>
</dbReference>
<dbReference type="PANTHER" id="PTHR11818">
    <property type="entry name" value="BETA/GAMMA CRYSTALLIN"/>
    <property type="match status" value="1"/>
</dbReference>
<evidence type="ECO:0000256" key="1">
    <source>
        <dbReference type="ARBA" id="ARBA00003689"/>
    </source>
</evidence>
<dbReference type="PANTHER" id="PTHR11818:SF119">
    <property type="entry name" value="GAMMA-CRYSTALLIN D"/>
    <property type="match status" value="1"/>
</dbReference>
<dbReference type="FunFam" id="2.60.20.10:FF:000001">
    <property type="entry name" value="Crystallin gamma S"/>
    <property type="match status" value="1"/>
</dbReference>
<dbReference type="InterPro" id="IPR001064">
    <property type="entry name" value="Beta/gamma_crystallin"/>
</dbReference>
<dbReference type="AlphaFoldDB" id="A0A9Q0DB30"/>